<evidence type="ECO:0000313" key="2">
    <source>
        <dbReference type="Proteomes" id="UP001596422"/>
    </source>
</evidence>
<dbReference type="EMBL" id="JBHSWE010000001">
    <property type="protein sequence ID" value="MFC6668778.1"/>
    <property type="molecule type" value="Genomic_DNA"/>
</dbReference>
<dbReference type="Pfam" id="PF05834">
    <property type="entry name" value="Lycopene_cycl"/>
    <property type="match status" value="1"/>
</dbReference>
<dbReference type="InterPro" id="IPR036188">
    <property type="entry name" value="FAD/NAD-bd_sf"/>
</dbReference>
<reference evidence="2" key="1">
    <citation type="journal article" date="2019" name="Int. J. Syst. Evol. Microbiol.">
        <title>The Global Catalogue of Microorganisms (GCM) 10K type strain sequencing project: providing services to taxonomists for standard genome sequencing and annotation.</title>
        <authorList>
            <consortium name="The Broad Institute Genomics Platform"/>
            <consortium name="The Broad Institute Genome Sequencing Center for Infectious Disease"/>
            <person name="Wu L."/>
            <person name="Ma J."/>
        </authorList>
    </citation>
    <scope>NUCLEOTIDE SEQUENCE [LARGE SCALE GENOMIC DNA]</scope>
    <source>
        <strain evidence="2">NBRC 111756</strain>
    </source>
</reference>
<dbReference type="GO" id="GO:0016491">
    <property type="term" value="F:oxidoreductase activity"/>
    <property type="evidence" value="ECO:0007669"/>
    <property type="project" value="UniProtKB-KW"/>
</dbReference>
<dbReference type="RefSeq" id="WP_379907338.1">
    <property type="nucleotide sequence ID" value="NZ_JBHSWE010000001.1"/>
</dbReference>
<gene>
    <name evidence="1" type="ORF">ACFQDL_00600</name>
</gene>
<proteinExistence type="predicted"/>
<comment type="caution">
    <text evidence="1">The sequence shown here is derived from an EMBL/GenBank/DDBJ whole genome shotgun (WGS) entry which is preliminary data.</text>
</comment>
<keyword evidence="1" id="KW-0560">Oxidoreductase</keyword>
<dbReference type="SUPFAM" id="SSF51905">
    <property type="entry name" value="FAD/NAD(P)-binding domain"/>
    <property type="match status" value="1"/>
</dbReference>
<accession>A0ABW1ZU83</accession>
<dbReference type="EC" id="1.-.-.-" evidence="1"/>
<sequence length="203" mass="21674">MDASHENRILILGAGPAGGAVALGLRRLGYAVCLVGEPRPFAAVEGISERVVEGLRHAGFSEALKALPAPSPRRVHWSGASSAANTERLIVRADLDRGILVDLERAGVELVRGRVRGYRHDEDGHRVEVQTDAGTRQLSGRFLVEARGRAAPGAGLERLRGPETLSLLQYWSGPAMQPQSAVQSCRDGWAGWPAPRMAGVTCS</sequence>
<dbReference type="Proteomes" id="UP001596422">
    <property type="component" value="Unassembled WGS sequence"/>
</dbReference>
<keyword evidence="2" id="KW-1185">Reference proteome</keyword>
<evidence type="ECO:0000313" key="1">
    <source>
        <dbReference type="EMBL" id="MFC6668778.1"/>
    </source>
</evidence>
<protein>
    <submittedName>
        <fullName evidence="1">NAD(P)/FAD-dependent oxidoreductase</fullName>
        <ecNumber evidence="1">1.-.-.-</ecNumber>
    </submittedName>
</protein>
<name>A0ABW1ZU83_9GAMM</name>
<organism evidence="1 2">
    <name type="scientific">Marinobacterium aestuariivivens</name>
    <dbReference type="NCBI Taxonomy" id="1698799"/>
    <lineage>
        <taxon>Bacteria</taxon>
        <taxon>Pseudomonadati</taxon>
        <taxon>Pseudomonadota</taxon>
        <taxon>Gammaproteobacteria</taxon>
        <taxon>Oceanospirillales</taxon>
        <taxon>Oceanospirillaceae</taxon>
        <taxon>Marinobacterium</taxon>
    </lineage>
</organism>
<dbReference type="Gene3D" id="3.50.50.60">
    <property type="entry name" value="FAD/NAD(P)-binding domain"/>
    <property type="match status" value="1"/>
</dbReference>